<dbReference type="Pfam" id="PF00578">
    <property type="entry name" value="AhpC-TSA"/>
    <property type="match status" value="1"/>
</dbReference>
<dbReference type="PIRSF" id="PIRSF000239">
    <property type="entry name" value="AHPC"/>
    <property type="match status" value="1"/>
</dbReference>
<dbReference type="KEGG" id="cmag:CBW24_14355"/>
<dbReference type="SUPFAM" id="SSF52833">
    <property type="entry name" value="Thioredoxin-like"/>
    <property type="match status" value="1"/>
</dbReference>
<gene>
    <name evidence="15" type="ORF">CBW24_14355</name>
</gene>
<dbReference type="Proteomes" id="UP000219050">
    <property type="component" value="Chromosome"/>
</dbReference>
<evidence type="ECO:0000256" key="2">
    <source>
        <dbReference type="ARBA" id="ARBA00011245"/>
    </source>
</evidence>
<dbReference type="CDD" id="cd03017">
    <property type="entry name" value="PRX_BCP"/>
    <property type="match status" value="1"/>
</dbReference>
<sequence>MIDTGDLAPDFALASDDGGEITLSALRPAPVVVYFYPRDDTSGCTKEALEFTDLIDRFEAAGAHVLGISADTVAKHEKFRDKHGLKVTLLSDPEATTCALYDVWKEKSMYGKTFMGIERSTFVIDGEGRIARAWRKVKVPGHAEEVLTTVEALSR</sequence>
<evidence type="ECO:0000256" key="7">
    <source>
        <dbReference type="ARBA" id="ARBA00023157"/>
    </source>
</evidence>
<evidence type="ECO:0000259" key="14">
    <source>
        <dbReference type="PROSITE" id="PS51352"/>
    </source>
</evidence>
<keyword evidence="5" id="KW-0049">Antioxidant</keyword>
<dbReference type="InterPro" id="IPR013766">
    <property type="entry name" value="Thioredoxin_domain"/>
</dbReference>
<evidence type="ECO:0000256" key="12">
    <source>
        <dbReference type="ARBA" id="ARBA00049091"/>
    </source>
</evidence>
<dbReference type="AlphaFoldDB" id="A0A291M288"/>
<reference evidence="15 16" key="1">
    <citation type="submission" date="2017-05" db="EMBL/GenBank/DDBJ databases">
        <title>Comparative genomic and metabolic analysis of manganese-oxidizing mechanisms in Celeribater manganoxidans DY25T: its adaption to the environment of polymetallic nodule.</title>
        <authorList>
            <person name="Wang X."/>
        </authorList>
    </citation>
    <scope>NUCLEOTIDE SEQUENCE [LARGE SCALE GENOMIC DNA]</scope>
    <source>
        <strain evidence="15 16">DY25</strain>
    </source>
</reference>
<keyword evidence="6" id="KW-0560">Oxidoreductase</keyword>
<keyword evidence="16" id="KW-1185">Reference proteome</keyword>
<dbReference type="Gene3D" id="3.40.30.10">
    <property type="entry name" value="Glutaredoxin"/>
    <property type="match status" value="1"/>
</dbReference>
<keyword evidence="7" id="KW-1015">Disulfide bond</keyword>
<dbReference type="OrthoDB" id="9812811at2"/>
<evidence type="ECO:0000256" key="1">
    <source>
        <dbReference type="ARBA" id="ARBA00003330"/>
    </source>
</evidence>
<evidence type="ECO:0000256" key="3">
    <source>
        <dbReference type="ARBA" id="ARBA00013017"/>
    </source>
</evidence>
<dbReference type="PROSITE" id="PS51352">
    <property type="entry name" value="THIOREDOXIN_2"/>
    <property type="match status" value="1"/>
</dbReference>
<dbReference type="PANTHER" id="PTHR42801:SF4">
    <property type="entry name" value="AHPC_TSA FAMILY PROTEIN"/>
    <property type="match status" value="1"/>
</dbReference>
<evidence type="ECO:0000256" key="11">
    <source>
        <dbReference type="ARBA" id="ARBA00042639"/>
    </source>
</evidence>
<dbReference type="InterPro" id="IPR036249">
    <property type="entry name" value="Thioredoxin-like_sf"/>
</dbReference>
<keyword evidence="4" id="KW-0575">Peroxidase</keyword>
<evidence type="ECO:0000256" key="4">
    <source>
        <dbReference type="ARBA" id="ARBA00022559"/>
    </source>
</evidence>
<name>A0A291M288_9RHOB</name>
<dbReference type="GO" id="GO:0034599">
    <property type="term" value="P:cellular response to oxidative stress"/>
    <property type="evidence" value="ECO:0007669"/>
    <property type="project" value="TreeGrafter"/>
</dbReference>
<evidence type="ECO:0000256" key="8">
    <source>
        <dbReference type="ARBA" id="ARBA00023284"/>
    </source>
</evidence>
<evidence type="ECO:0000256" key="9">
    <source>
        <dbReference type="ARBA" id="ARBA00032824"/>
    </source>
</evidence>
<dbReference type="FunFam" id="3.40.30.10:FF:000007">
    <property type="entry name" value="Thioredoxin-dependent thiol peroxidase"/>
    <property type="match status" value="1"/>
</dbReference>
<dbReference type="InterPro" id="IPR000866">
    <property type="entry name" value="AhpC/TSA"/>
</dbReference>
<evidence type="ECO:0000313" key="15">
    <source>
        <dbReference type="EMBL" id="ATI43069.1"/>
    </source>
</evidence>
<accession>A0A291M288</accession>
<feature type="domain" description="Thioredoxin" evidence="14">
    <location>
        <begin position="2"/>
        <end position="155"/>
    </location>
</feature>
<comment type="subunit">
    <text evidence="2">Monomer.</text>
</comment>
<keyword evidence="8" id="KW-0676">Redox-active center</keyword>
<dbReference type="GO" id="GO:0005737">
    <property type="term" value="C:cytoplasm"/>
    <property type="evidence" value="ECO:0007669"/>
    <property type="project" value="TreeGrafter"/>
</dbReference>
<evidence type="ECO:0000256" key="13">
    <source>
        <dbReference type="PIRSR" id="PIRSR000239-1"/>
    </source>
</evidence>
<comment type="similarity">
    <text evidence="10">Belongs to the peroxiredoxin family. BCP/PrxQ subfamily.</text>
</comment>
<dbReference type="GO" id="GO:0045454">
    <property type="term" value="P:cell redox homeostasis"/>
    <property type="evidence" value="ECO:0007669"/>
    <property type="project" value="TreeGrafter"/>
</dbReference>
<dbReference type="InterPro" id="IPR024706">
    <property type="entry name" value="Peroxiredoxin_AhpC-typ"/>
</dbReference>
<evidence type="ECO:0000256" key="5">
    <source>
        <dbReference type="ARBA" id="ARBA00022862"/>
    </source>
</evidence>
<dbReference type="EC" id="1.11.1.24" evidence="3"/>
<dbReference type="InterPro" id="IPR050924">
    <property type="entry name" value="Peroxiredoxin_BCP/PrxQ"/>
</dbReference>
<dbReference type="PANTHER" id="PTHR42801">
    <property type="entry name" value="THIOREDOXIN-DEPENDENT PEROXIDE REDUCTASE"/>
    <property type="match status" value="1"/>
</dbReference>
<feature type="active site" description="Cysteine sulfenic acid (-SOH) intermediate; for peroxidase activity" evidence="13">
    <location>
        <position position="44"/>
    </location>
</feature>
<dbReference type="RefSeq" id="WP_088662715.1">
    <property type="nucleotide sequence ID" value="NZ_CP021404.1"/>
</dbReference>
<comment type="function">
    <text evidence="1">Thiol-specific peroxidase that catalyzes the reduction of hydrogen peroxide and organic hydroperoxides to water and alcohols, respectively. Plays a role in cell protection against oxidative stress by detoxifying peroxides and as sensor of hydrogen peroxide-mediated signaling events.</text>
</comment>
<protein>
    <recommendedName>
        <fullName evidence="3">thioredoxin-dependent peroxiredoxin</fullName>
        <ecNumber evidence="3">1.11.1.24</ecNumber>
    </recommendedName>
    <alternativeName>
        <fullName evidence="9">Thioredoxin peroxidase</fullName>
    </alternativeName>
    <alternativeName>
        <fullName evidence="11">Thioredoxin-dependent peroxiredoxin Bcp</fullName>
    </alternativeName>
</protein>
<organism evidence="15 16">
    <name type="scientific">Pacificitalea manganoxidans</name>
    <dbReference type="NCBI Taxonomy" id="1411902"/>
    <lineage>
        <taxon>Bacteria</taxon>
        <taxon>Pseudomonadati</taxon>
        <taxon>Pseudomonadota</taxon>
        <taxon>Alphaproteobacteria</taxon>
        <taxon>Rhodobacterales</taxon>
        <taxon>Paracoccaceae</taxon>
        <taxon>Pacificitalea</taxon>
    </lineage>
</organism>
<comment type="catalytic activity">
    <reaction evidence="12">
        <text>a hydroperoxide + [thioredoxin]-dithiol = an alcohol + [thioredoxin]-disulfide + H2O</text>
        <dbReference type="Rhea" id="RHEA:62620"/>
        <dbReference type="Rhea" id="RHEA-COMP:10698"/>
        <dbReference type="Rhea" id="RHEA-COMP:10700"/>
        <dbReference type="ChEBI" id="CHEBI:15377"/>
        <dbReference type="ChEBI" id="CHEBI:29950"/>
        <dbReference type="ChEBI" id="CHEBI:30879"/>
        <dbReference type="ChEBI" id="CHEBI:35924"/>
        <dbReference type="ChEBI" id="CHEBI:50058"/>
        <dbReference type="EC" id="1.11.1.24"/>
    </reaction>
</comment>
<proteinExistence type="inferred from homology"/>
<evidence type="ECO:0000313" key="16">
    <source>
        <dbReference type="Proteomes" id="UP000219050"/>
    </source>
</evidence>
<dbReference type="EMBL" id="CP021404">
    <property type="protein sequence ID" value="ATI43069.1"/>
    <property type="molecule type" value="Genomic_DNA"/>
</dbReference>
<evidence type="ECO:0000256" key="10">
    <source>
        <dbReference type="ARBA" id="ARBA00038489"/>
    </source>
</evidence>
<evidence type="ECO:0000256" key="6">
    <source>
        <dbReference type="ARBA" id="ARBA00023002"/>
    </source>
</evidence>
<dbReference type="GO" id="GO:0008379">
    <property type="term" value="F:thioredoxin peroxidase activity"/>
    <property type="evidence" value="ECO:0007669"/>
    <property type="project" value="TreeGrafter"/>
</dbReference>